<feature type="region of interest" description="Disordered" evidence="1">
    <location>
        <begin position="502"/>
        <end position="537"/>
    </location>
</feature>
<sequence>MELCSKRNGSKSAPVKLTFHVHHQESMVKNKLDKSNKNSEIGLAEKRAELDKKLKATFESIFEKYSKDFNGIGDEIDIATGEIVIDNGHLLRMQSQGKEDVWNYTRNQKTRINDEALENSAFSPKISSIICEEENEEQDLRGNPVINEEDASESECDCDCYEDDLILRGFVRANRFLRLPSKDISSIRLDTFQRDSTLASLSSYAENKSEVNETTNKRFFQTKPKISKQAYDHTVHDDEIELAWRLPKLPPSPQDINRKTIERTDTEKLFTLHANLSFNSKSVEYWGLERQARQFKLECHNYSYFSNYSPEYANEKIETNVSSCVKATSQDLSICNWKGQLFRGEENPPNLAAKEMFPSGTDSKDSKEPIAKHRNIACEQEEIIQNAEFKNITKNEVSQIPNVSIHNQKISGSNSDSLLKNNDLIFDDVGHSSSPPKILASVSNDTFELNVPLDGSNTHKIHENGILSSSSIDKKYRHMKLVETVKKSESLSSNILNNKAIATEESSRSPSKKSLTSTEKYEAKNSRSPIHNKKNFSDKSFEKPIMVPKQKLNYPSNSLEIYRTKIENFSVLKPILNKKTNIIPLAQLHIKKPTLISTPIKVNTSQNSSTSKHRNLVPITPNRNLNLEAETTILNHSGKKICEIRSNGLRSQMNSTSLA</sequence>
<dbReference type="InterPro" id="IPR018465">
    <property type="entry name" value="Scm3/HJURP"/>
</dbReference>
<dbReference type="OrthoDB" id="2420608at2759"/>
<feature type="region of interest" description="Disordered" evidence="1">
    <location>
        <begin position="348"/>
        <end position="368"/>
    </location>
</feature>
<dbReference type="InterPro" id="IPR009072">
    <property type="entry name" value="Histone-fold"/>
</dbReference>
<feature type="compositionally biased region" description="Low complexity" evidence="1">
    <location>
        <begin position="508"/>
        <end position="518"/>
    </location>
</feature>
<dbReference type="Gene3D" id="1.10.20.10">
    <property type="entry name" value="Histone, subunit A"/>
    <property type="match status" value="1"/>
</dbReference>
<accession>A0A2S4PTM1</accession>
<name>A0A2S4PTM1_9PEZI</name>
<evidence type="ECO:0000313" key="2">
    <source>
        <dbReference type="EMBL" id="POS85381.1"/>
    </source>
</evidence>
<protein>
    <submittedName>
        <fullName evidence="2">Uncharacterized protein</fullName>
    </submittedName>
</protein>
<dbReference type="GO" id="GO:0005634">
    <property type="term" value="C:nucleus"/>
    <property type="evidence" value="ECO:0007669"/>
    <property type="project" value="InterPro"/>
</dbReference>
<dbReference type="PANTHER" id="PTHR15992">
    <property type="entry name" value="HOLLIDAY JUNCTION RECOGNITION PROTEIN"/>
    <property type="match status" value="1"/>
</dbReference>
<evidence type="ECO:0000256" key="1">
    <source>
        <dbReference type="SAM" id="MobiDB-lite"/>
    </source>
</evidence>
<evidence type="ECO:0000313" key="3">
    <source>
        <dbReference type="Proteomes" id="UP000237438"/>
    </source>
</evidence>
<dbReference type="GO" id="GO:0042393">
    <property type="term" value="F:histone binding"/>
    <property type="evidence" value="ECO:0007669"/>
    <property type="project" value="InterPro"/>
</dbReference>
<dbReference type="Pfam" id="PF10384">
    <property type="entry name" value="Scm3"/>
    <property type="match status" value="1"/>
</dbReference>
<dbReference type="PANTHER" id="PTHR15992:SF5">
    <property type="entry name" value="HOLLIDAY JUNCTION RECOGNITION PROTEIN"/>
    <property type="match status" value="1"/>
</dbReference>
<comment type="caution">
    <text evidence="2">The sequence shown here is derived from an EMBL/GenBank/DDBJ whole genome shotgun (WGS) entry which is preliminary data.</text>
</comment>
<dbReference type="Proteomes" id="UP000237438">
    <property type="component" value="Unassembled WGS sequence"/>
</dbReference>
<gene>
    <name evidence="2" type="ORF">EPUL_002811</name>
</gene>
<organism evidence="2 3">
    <name type="scientific">Erysiphe pulchra</name>
    <dbReference type="NCBI Taxonomy" id="225359"/>
    <lineage>
        <taxon>Eukaryota</taxon>
        <taxon>Fungi</taxon>
        <taxon>Dikarya</taxon>
        <taxon>Ascomycota</taxon>
        <taxon>Pezizomycotina</taxon>
        <taxon>Leotiomycetes</taxon>
        <taxon>Erysiphales</taxon>
        <taxon>Erysiphaceae</taxon>
        <taxon>Erysiphe</taxon>
    </lineage>
</organism>
<dbReference type="AlphaFoldDB" id="A0A2S4PTM1"/>
<dbReference type="EMBL" id="PEDP01000623">
    <property type="protein sequence ID" value="POS85381.1"/>
    <property type="molecule type" value="Genomic_DNA"/>
</dbReference>
<dbReference type="GO" id="GO:0046982">
    <property type="term" value="F:protein heterodimerization activity"/>
    <property type="evidence" value="ECO:0007669"/>
    <property type="project" value="InterPro"/>
</dbReference>
<reference evidence="2 3" key="1">
    <citation type="submission" date="2017-10" db="EMBL/GenBank/DDBJ databases">
        <title>Development of genomic resources for the powdery mildew, Erysiphe pulchra.</title>
        <authorList>
            <person name="Wadl P.A."/>
            <person name="Mack B.M."/>
            <person name="Moore G."/>
            <person name="Beltz S.B."/>
        </authorList>
    </citation>
    <scope>NUCLEOTIDE SEQUENCE [LARGE SCALE GENOMIC DNA]</scope>
    <source>
        <strain evidence="2">Cflorida</strain>
    </source>
</reference>
<proteinExistence type="predicted"/>
<keyword evidence="3" id="KW-1185">Reference proteome</keyword>